<comment type="similarity">
    <text evidence="1 2">Belongs to the OprB family.</text>
</comment>
<dbReference type="InterPro" id="IPR052932">
    <property type="entry name" value="OprB_Porin"/>
</dbReference>
<dbReference type="RefSeq" id="WP_353303903.1">
    <property type="nucleotide sequence ID" value="NZ_BAABWN010000011.1"/>
</dbReference>
<gene>
    <name evidence="3" type="primary">oprB</name>
    <name evidence="3" type="ORF">NBRC116591_31800</name>
</gene>
<evidence type="ECO:0000256" key="1">
    <source>
        <dbReference type="ARBA" id="ARBA00008769"/>
    </source>
</evidence>
<evidence type="ECO:0000313" key="3">
    <source>
        <dbReference type="EMBL" id="GAA6169369.1"/>
    </source>
</evidence>
<dbReference type="PANTHER" id="PTHR37944:SF1">
    <property type="entry name" value="PORIN B"/>
    <property type="match status" value="1"/>
</dbReference>
<protein>
    <submittedName>
        <fullName evidence="3">Carbohydrate porin OprB</fullName>
    </submittedName>
</protein>
<organism evidence="3 4">
    <name type="scientific">Sessilibacter corallicola</name>
    <dbReference type="NCBI Taxonomy" id="2904075"/>
    <lineage>
        <taxon>Bacteria</taxon>
        <taxon>Pseudomonadati</taxon>
        <taxon>Pseudomonadota</taxon>
        <taxon>Gammaproteobacteria</taxon>
        <taxon>Cellvibrionales</taxon>
        <taxon>Cellvibrionaceae</taxon>
        <taxon>Sessilibacter</taxon>
    </lineage>
</organism>
<feature type="chain" id="PRO_5045007391" evidence="2">
    <location>
        <begin position="37"/>
        <end position="442"/>
    </location>
</feature>
<keyword evidence="2" id="KW-0732">Signal</keyword>
<dbReference type="Gene3D" id="2.40.160.180">
    <property type="entry name" value="Carbohydrate-selective porin OprB"/>
    <property type="match status" value="1"/>
</dbReference>
<dbReference type="PANTHER" id="PTHR37944">
    <property type="entry name" value="PORIN B"/>
    <property type="match status" value="1"/>
</dbReference>
<dbReference type="Pfam" id="PF04966">
    <property type="entry name" value="OprB"/>
    <property type="match status" value="1"/>
</dbReference>
<name>A0ABQ0ACJ0_9GAMM</name>
<feature type="signal peptide" evidence="2">
    <location>
        <begin position="1"/>
        <end position="36"/>
    </location>
</feature>
<dbReference type="InterPro" id="IPR038673">
    <property type="entry name" value="OprB_sf"/>
</dbReference>
<dbReference type="InterPro" id="IPR007049">
    <property type="entry name" value="Carb-sel_porin_OprB"/>
</dbReference>
<comment type="caution">
    <text evidence="3">The sequence shown here is derived from an EMBL/GenBank/DDBJ whole genome shotgun (WGS) entry which is preliminary data.</text>
</comment>
<accession>A0ABQ0ACJ0</accession>
<dbReference type="Proteomes" id="UP001465153">
    <property type="component" value="Unassembled WGS sequence"/>
</dbReference>
<evidence type="ECO:0000256" key="2">
    <source>
        <dbReference type="RuleBase" id="RU363072"/>
    </source>
</evidence>
<dbReference type="EMBL" id="BAABWN010000011">
    <property type="protein sequence ID" value="GAA6169369.1"/>
    <property type="molecule type" value="Genomic_DNA"/>
</dbReference>
<sequence length="442" mass="48217">MNVQCQQYLPTKLRKMFLSTCSLGMSALFVAGSAHGNDFSPANHIGGDWGGPRAHLSNGGFNYKVGYFSQTAHNFSGGENNTTANAAQIFLGAYFDLEKLVGWPGADFTVEITNRNGELINNKAELPFLLQSQQIFGRGNVTRLTQFSLNQRLFKDHLRFKVGRIFPSSDFFAQSCAFQHLTFCSGGSSNFISSNWYGDPLSALGGQVTFTPDKRWHFKVGAYDANPQNADTSQGLRLSTSGGESGTLLVSEVEYQAKFANGLDGNYRIGIARSSIDKNNVINSAGLPSGLTSDITEIEDTDNAWFLNFEQQITRNAWGGGLRMFASLINPDDQVSQIGSVAALGGFYVGPFKSRPNDRVGLAVGRNSVSSRITSAQERFNALEGVESIDVQSDEYPIELNYNFVITPAIEVMPSIQYIVSPNGVNDEEDAVILGLQFSLNF</sequence>
<reference evidence="3 4" key="1">
    <citation type="submission" date="2024-04" db="EMBL/GenBank/DDBJ databases">
        <title>Draft genome sequence of Sessilibacter corallicola NBRC 116591.</title>
        <authorList>
            <person name="Miyakawa T."/>
            <person name="Kusuya Y."/>
            <person name="Miura T."/>
        </authorList>
    </citation>
    <scope>NUCLEOTIDE SEQUENCE [LARGE SCALE GENOMIC DNA]</scope>
    <source>
        <strain evidence="3 4">KU-00831-HH</strain>
    </source>
</reference>
<proteinExistence type="inferred from homology"/>
<keyword evidence="4" id="KW-1185">Reference proteome</keyword>
<evidence type="ECO:0000313" key="4">
    <source>
        <dbReference type="Proteomes" id="UP001465153"/>
    </source>
</evidence>